<dbReference type="Gene3D" id="3.30.70.100">
    <property type="match status" value="1"/>
</dbReference>
<keyword evidence="4" id="KW-1185">Reference proteome</keyword>
<reference evidence="3 4" key="1">
    <citation type="submission" date="2016-12" db="EMBL/GenBank/DDBJ databases">
        <authorList>
            <person name="Song W.-J."/>
            <person name="Kurnit D.M."/>
        </authorList>
    </citation>
    <scope>NUCLEOTIDE SEQUENCE [LARGE SCALE GENOMIC DNA]</scope>
    <source>
        <strain evidence="3 4">DSM 19599</strain>
    </source>
</reference>
<dbReference type="AlphaFoldDB" id="A0A1M7ZN81"/>
<dbReference type="PROSITE" id="PS51502">
    <property type="entry name" value="S_R_A_B_BARREL"/>
    <property type="match status" value="1"/>
</dbReference>
<dbReference type="OrthoDB" id="9816070at2"/>
<organism evidence="3 4">
    <name type="scientific">Pseudoxanthobacter soli DSM 19599</name>
    <dbReference type="NCBI Taxonomy" id="1123029"/>
    <lineage>
        <taxon>Bacteria</taxon>
        <taxon>Pseudomonadati</taxon>
        <taxon>Pseudomonadota</taxon>
        <taxon>Alphaproteobacteria</taxon>
        <taxon>Hyphomicrobiales</taxon>
        <taxon>Segnochrobactraceae</taxon>
        <taxon>Pseudoxanthobacter</taxon>
    </lineage>
</organism>
<dbReference type="Proteomes" id="UP000186406">
    <property type="component" value="Unassembled WGS sequence"/>
</dbReference>
<dbReference type="STRING" id="1123029.SAMN02745172_03004"/>
<dbReference type="EMBL" id="FRXO01000006">
    <property type="protein sequence ID" value="SHO66345.1"/>
    <property type="molecule type" value="Genomic_DNA"/>
</dbReference>
<evidence type="ECO:0000313" key="3">
    <source>
        <dbReference type="EMBL" id="SHO66345.1"/>
    </source>
</evidence>
<dbReference type="RefSeq" id="WP_073630128.1">
    <property type="nucleotide sequence ID" value="NZ_FRXO01000006.1"/>
</dbReference>
<sequence>MTDLSPRPAGLRHIVLLGFQADIPAETVREIERRFAALETLVPSVAWFEFGPNVSPEGLNAGHTHAFVLGFATDADRDAYLVHPDHVAFADWVKPHVAALTVFDYRPQGA</sequence>
<dbReference type="InterPro" id="IPR011008">
    <property type="entry name" value="Dimeric_a/b-barrel"/>
</dbReference>
<protein>
    <submittedName>
        <fullName evidence="3">Stress responsive A/B Barrel Domain</fullName>
    </submittedName>
</protein>
<dbReference type="SUPFAM" id="SSF54909">
    <property type="entry name" value="Dimeric alpha+beta barrel"/>
    <property type="match status" value="1"/>
</dbReference>
<dbReference type="InterPro" id="IPR013097">
    <property type="entry name" value="Dabb"/>
</dbReference>
<evidence type="ECO:0000313" key="4">
    <source>
        <dbReference type="Proteomes" id="UP000186406"/>
    </source>
</evidence>
<gene>
    <name evidence="3" type="ORF">SAMN02745172_03004</name>
</gene>
<accession>A0A1M7ZN81</accession>
<dbReference type="PANTHER" id="PTHR33178:SF10">
    <property type="entry name" value="STRESS-RESPONSE A_B BARREL DOMAIN-CONTAINING PROTEIN"/>
    <property type="match status" value="1"/>
</dbReference>
<dbReference type="PANTHER" id="PTHR33178">
    <property type="match status" value="1"/>
</dbReference>
<evidence type="ECO:0000256" key="1">
    <source>
        <dbReference type="ARBA" id="ARBA00011738"/>
    </source>
</evidence>
<dbReference type="SMART" id="SM00886">
    <property type="entry name" value="Dabb"/>
    <property type="match status" value="1"/>
</dbReference>
<dbReference type="Pfam" id="PF07876">
    <property type="entry name" value="Dabb"/>
    <property type="match status" value="1"/>
</dbReference>
<dbReference type="InterPro" id="IPR044662">
    <property type="entry name" value="HS1/DABB1-like"/>
</dbReference>
<proteinExistence type="predicted"/>
<feature type="domain" description="Stress-response A/B barrel" evidence="2">
    <location>
        <begin position="11"/>
        <end position="105"/>
    </location>
</feature>
<evidence type="ECO:0000259" key="2">
    <source>
        <dbReference type="PROSITE" id="PS51502"/>
    </source>
</evidence>
<comment type="subunit">
    <text evidence="1">Homodimer.</text>
</comment>
<name>A0A1M7ZN81_9HYPH</name>